<gene>
    <name evidence="6" type="ORF">CANVERA_P5047</name>
</gene>
<dbReference type="Pfam" id="PF05648">
    <property type="entry name" value="PEX11"/>
    <property type="match status" value="1"/>
</dbReference>
<dbReference type="GO" id="GO:0005778">
    <property type="term" value="C:peroxisomal membrane"/>
    <property type="evidence" value="ECO:0007669"/>
    <property type="project" value="UniProtKB-SubCell"/>
</dbReference>
<dbReference type="InterPro" id="IPR008733">
    <property type="entry name" value="PEX11"/>
</dbReference>
<dbReference type="EMBL" id="CANTUO010000007">
    <property type="protein sequence ID" value="CAI5760538.1"/>
    <property type="molecule type" value="Genomic_DNA"/>
</dbReference>
<dbReference type="AlphaFoldDB" id="A0A9W4XNJ1"/>
<keyword evidence="3" id="KW-0576">Peroxisome</keyword>
<keyword evidence="5" id="KW-1133">Transmembrane helix</keyword>
<accession>A0A9W4XNJ1</accession>
<evidence type="ECO:0008006" key="8">
    <source>
        <dbReference type="Google" id="ProtNLM"/>
    </source>
</evidence>
<keyword evidence="7" id="KW-1185">Reference proteome</keyword>
<feature type="transmembrane region" description="Helical" evidence="5">
    <location>
        <begin position="136"/>
        <end position="156"/>
    </location>
</feature>
<name>A0A9W4XNJ1_9ASCO</name>
<evidence type="ECO:0000313" key="6">
    <source>
        <dbReference type="EMBL" id="CAI5760538.1"/>
    </source>
</evidence>
<evidence type="ECO:0000256" key="3">
    <source>
        <dbReference type="ARBA" id="ARBA00023140"/>
    </source>
</evidence>
<keyword evidence="1" id="KW-0962">Peroxisome biogenesis</keyword>
<dbReference type="OrthoDB" id="411017at2759"/>
<comment type="caution">
    <text evidence="6">The sequence shown here is derived from an EMBL/GenBank/DDBJ whole genome shotgun (WGS) entry which is preliminary data.</text>
</comment>
<dbReference type="GO" id="GO:0016559">
    <property type="term" value="P:peroxisome fission"/>
    <property type="evidence" value="ECO:0007669"/>
    <property type="project" value="InterPro"/>
</dbReference>
<dbReference type="PANTHER" id="PTHR12652">
    <property type="entry name" value="PEROXISOMAL BIOGENESIS FACTOR 11"/>
    <property type="match status" value="1"/>
</dbReference>
<evidence type="ECO:0000256" key="4">
    <source>
        <dbReference type="ARBA" id="ARBA00046271"/>
    </source>
</evidence>
<evidence type="ECO:0000256" key="2">
    <source>
        <dbReference type="ARBA" id="ARBA00023136"/>
    </source>
</evidence>
<protein>
    <recommendedName>
        <fullName evidence="8">Peroxisomal biogenesis factor 11</fullName>
    </recommendedName>
</protein>
<feature type="transmembrane region" description="Helical" evidence="5">
    <location>
        <begin position="104"/>
        <end position="124"/>
    </location>
</feature>
<proteinExistence type="predicted"/>
<organism evidence="6 7">
    <name type="scientific">Candida verbasci</name>
    <dbReference type="NCBI Taxonomy" id="1227364"/>
    <lineage>
        <taxon>Eukaryota</taxon>
        <taxon>Fungi</taxon>
        <taxon>Dikarya</taxon>
        <taxon>Ascomycota</taxon>
        <taxon>Saccharomycotina</taxon>
        <taxon>Pichiomycetes</taxon>
        <taxon>Debaryomycetaceae</taxon>
        <taxon>Candida/Lodderomyces clade</taxon>
        <taxon>Candida</taxon>
    </lineage>
</organism>
<comment type="subcellular location">
    <subcellularLocation>
        <location evidence="4">Peroxisome membrane</location>
    </subcellularLocation>
</comment>
<evidence type="ECO:0000256" key="5">
    <source>
        <dbReference type="SAM" id="Phobius"/>
    </source>
</evidence>
<dbReference type="PANTHER" id="PTHR12652:SF50">
    <property type="entry name" value="PEROXIN 11"/>
    <property type="match status" value="1"/>
</dbReference>
<dbReference type="Proteomes" id="UP001152885">
    <property type="component" value="Unassembled WGS sequence"/>
</dbReference>
<keyword evidence="5" id="KW-0812">Transmembrane</keyword>
<evidence type="ECO:0000313" key="7">
    <source>
        <dbReference type="Proteomes" id="UP001152885"/>
    </source>
</evidence>
<reference evidence="6" key="1">
    <citation type="submission" date="2022-12" db="EMBL/GenBank/DDBJ databases">
        <authorList>
            <person name="Brejova B."/>
        </authorList>
    </citation>
    <scope>NUCLEOTIDE SEQUENCE</scope>
</reference>
<sequence>MVADALIYHPTLSKLVRFWDSTPQREKTFRLLAYLSRFLSFYTYKKGYNADIVNMFKSLKNQFSFIRKGMRFFKPVNHLQTVAKTFDNKLMDPILQITTVVRNLGYAGYLTLDGIIFFKMLGVIDSKKWPNLATYASRFWLIGLVAGIINSLRIIYSLNNYESSVKDEKEQVDYKQIQNKLYSAKRKLIWDALDAFIALNTLDILHFTEGDIGLAGVLTSLMGLEDMWKAQP</sequence>
<evidence type="ECO:0000256" key="1">
    <source>
        <dbReference type="ARBA" id="ARBA00022593"/>
    </source>
</evidence>
<keyword evidence="2 5" id="KW-0472">Membrane</keyword>